<dbReference type="InterPro" id="IPR007630">
    <property type="entry name" value="RNA_pol_sigma70_r4"/>
</dbReference>
<name>A0A7K1FRX5_9ACTN</name>
<evidence type="ECO:0000256" key="1">
    <source>
        <dbReference type="ARBA" id="ARBA00023015"/>
    </source>
</evidence>
<dbReference type="Proteomes" id="UP000460221">
    <property type="component" value="Unassembled WGS sequence"/>
</dbReference>
<dbReference type="Gene3D" id="1.20.120.1810">
    <property type="match status" value="1"/>
</dbReference>
<comment type="caution">
    <text evidence="7">The sequence shown here is derived from an EMBL/GenBank/DDBJ whole genome shotgun (WGS) entry which is preliminary data.</text>
</comment>
<keyword evidence="4" id="KW-0804">Transcription</keyword>
<proteinExistence type="predicted"/>
<dbReference type="Gene3D" id="1.10.10.10">
    <property type="entry name" value="Winged helix-like DNA-binding domain superfamily/Winged helix DNA-binding domain"/>
    <property type="match status" value="2"/>
</dbReference>
<evidence type="ECO:0000259" key="5">
    <source>
        <dbReference type="Pfam" id="PF04542"/>
    </source>
</evidence>
<dbReference type="SUPFAM" id="SSF88946">
    <property type="entry name" value="Sigma2 domain of RNA polymerase sigma factors"/>
    <property type="match status" value="1"/>
</dbReference>
<protein>
    <submittedName>
        <fullName evidence="7">Sigma-70 family RNA polymerase sigma factor</fullName>
    </submittedName>
</protein>
<feature type="domain" description="RNA polymerase sigma-70 region 4" evidence="6">
    <location>
        <begin position="196"/>
        <end position="241"/>
    </location>
</feature>
<dbReference type="Pfam" id="PF04542">
    <property type="entry name" value="Sigma70_r2"/>
    <property type="match status" value="1"/>
</dbReference>
<dbReference type="InterPro" id="IPR013325">
    <property type="entry name" value="RNA_pol_sigma_r2"/>
</dbReference>
<dbReference type="Pfam" id="PF04545">
    <property type="entry name" value="Sigma70_r4"/>
    <property type="match status" value="1"/>
</dbReference>
<evidence type="ECO:0000313" key="7">
    <source>
        <dbReference type="EMBL" id="MTD16896.1"/>
    </source>
</evidence>
<dbReference type="InterPro" id="IPR007627">
    <property type="entry name" value="RNA_pol_sigma70_r2"/>
</dbReference>
<reference evidence="7 8" key="1">
    <citation type="submission" date="2019-11" db="EMBL/GenBank/DDBJ databases">
        <authorList>
            <person name="Jiang L.-Q."/>
        </authorList>
    </citation>
    <scope>NUCLEOTIDE SEQUENCE [LARGE SCALE GENOMIC DNA]</scope>
    <source>
        <strain evidence="7 8">YIM 132087</strain>
    </source>
</reference>
<evidence type="ECO:0000256" key="4">
    <source>
        <dbReference type="ARBA" id="ARBA00023163"/>
    </source>
</evidence>
<gene>
    <name evidence="7" type="ORF">GIS00_23460</name>
</gene>
<dbReference type="SUPFAM" id="SSF88659">
    <property type="entry name" value="Sigma3 and sigma4 domains of RNA polymerase sigma factors"/>
    <property type="match status" value="1"/>
</dbReference>
<dbReference type="GO" id="GO:0016987">
    <property type="term" value="F:sigma factor activity"/>
    <property type="evidence" value="ECO:0007669"/>
    <property type="project" value="UniProtKB-KW"/>
</dbReference>
<dbReference type="EMBL" id="WLYK01000012">
    <property type="protein sequence ID" value="MTD16896.1"/>
    <property type="molecule type" value="Genomic_DNA"/>
</dbReference>
<accession>A0A7K1FRX5</accession>
<dbReference type="PANTHER" id="PTHR30385:SF4">
    <property type="entry name" value="RNA POLYMERASE SIGMA-E FACTOR"/>
    <property type="match status" value="1"/>
</dbReference>
<keyword evidence="3" id="KW-0238">DNA-binding</keyword>
<dbReference type="AlphaFoldDB" id="A0A7K1FRX5"/>
<evidence type="ECO:0000256" key="3">
    <source>
        <dbReference type="ARBA" id="ARBA00023125"/>
    </source>
</evidence>
<keyword evidence="8" id="KW-1185">Reference proteome</keyword>
<evidence type="ECO:0000256" key="2">
    <source>
        <dbReference type="ARBA" id="ARBA00023082"/>
    </source>
</evidence>
<evidence type="ECO:0000313" key="8">
    <source>
        <dbReference type="Proteomes" id="UP000460221"/>
    </source>
</evidence>
<dbReference type="GO" id="GO:0006352">
    <property type="term" value="P:DNA-templated transcription initiation"/>
    <property type="evidence" value="ECO:0007669"/>
    <property type="project" value="InterPro"/>
</dbReference>
<dbReference type="GO" id="GO:0003677">
    <property type="term" value="F:DNA binding"/>
    <property type="evidence" value="ECO:0007669"/>
    <property type="project" value="UniProtKB-KW"/>
</dbReference>
<keyword evidence="2" id="KW-0731">Sigma factor</keyword>
<feature type="domain" description="RNA polymerase sigma-70 region 2" evidence="5">
    <location>
        <begin position="36"/>
        <end position="102"/>
    </location>
</feature>
<dbReference type="InterPro" id="IPR036388">
    <property type="entry name" value="WH-like_DNA-bd_sf"/>
</dbReference>
<dbReference type="InterPro" id="IPR013324">
    <property type="entry name" value="RNA_pol_sigma_r3/r4-like"/>
</dbReference>
<sequence>MAERRSGLGAELLAELVSVRESGSPWEVRRIENLVVQEYLDVAAWVARRFAHRGAPLEDLEQQARLGLVEALRRWDPARSPGFLGYAVPTMEGTVKRWFRDHLTVIRRPRTTQLADDLVRRSRQELLALRNRMPGPAEIAEHSGLPLAQVLECARSYGICNPAPIDHPAVTARAGAAPDRDLDRAEVRADLARAWATLSELERQVISLYYWDGLTQSAVARELLTSQMQVSRTLARAMRRLATALAG</sequence>
<organism evidence="7 8">
    <name type="scientific">Nakamurella alba</name>
    <dbReference type="NCBI Taxonomy" id="2665158"/>
    <lineage>
        <taxon>Bacteria</taxon>
        <taxon>Bacillati</taxon>
        <taxon>Actinomycetota</taxon>
        <taxon>Actinomycetes</taxon>
        <taxon>Nakamurellales</taxon>
        <taxon>Nakamurellaceae</taxon>
        <taxon>Nakamurella</taxon>
    </lineage>
</organism>
<evidence type="ECO:0000259" key="6">
    <source>
        <dbReference type="Pfam" id="PF04545"/>
    </source>
</evidence>
<dbReference type="PANTHER" id="PTHR30385">
    <property type="entry name" value="SIGMA FACTOR F FLAGELLAR"/>
    <property type="match status" value="1"/>
</dbReference>
<dbReference type="NCBIfam" id="TIGR02937">
    <property type="entry name" value="sigma70-ECF"/>
    <property type="match status" value="1"/>
</dbReference>
<dbReference type="InterPro" id="IPR014284">
    <property type="entry name" value="RNA_pol_sigma-70_dom"/>
</dbReference>
<keyword evidence="1" id="KW-0805">Transcription regulation</keyword>
<dbReference type="RefSeq" id="WP_154770905.1">
    <property type="nucleotide sequence ID" value="NZ_WLYK01000012.1"/>
</dbReference>
<dbReference type="CDD" id="cd06171">
    <property type="entry name" value="Sigma70_r4"/>
    <property type="match status" value="1"/>
</dbReference>